<dbReference type="EMBL" id="LOWA01000014">
    <property type="protein sequence ID" value="KVE29417.1"/>
    <property type="molecule type" value="Genomic_DNA"/>
</dbReference>
<feature type="domain" description="Peptidase M24" evidence="6">
    <location>
        <begin position="345"/>
        <end position="559"/>
    </location>
</feature>
<accession>A0A103E6R6</accession>
<dbReference type="GO" id="GO:0008237">
    <property type="term" value="F:metallopeptidase activity"/>
    <property type="evidence" value="ECO:0007669"/>
    <property type="project" value="UniProtKB-KW"/>
</dbReference>
<dbReference type="GO" id="GO:0004177">
    <property type="term" value="F:aminopeptidase activity"/>
    <property type="evidence" value="ECO:0007669"/>
    <property type="project" value="UniProtKB-KW"/>
</dbReference>
<keyword evidence="1" id="KW-0645">Protease</keyword>
<dbReference type="InterPro" id="IPR000994">
    <property type="entry name" value="Pept_M24"/>
</dbReference>
<dbReference type="InterPro" id="IPR001131">
    <property type="entry name" value="Peptidase_M24B_aminopep-P_CS"/>
</dbReference>
<keyword evidence="8" id="KW-0031">Aminopeptidase</keyword>
<organism evidence="8 9">
    <name type="scientific">Burkholderia singularis</name>
    <dbReference type="NCBI Taxonomy" id="1503053"/>
    <lineage>
        <taxon>Bacteria</taxon>
        <taxon>Pseudomonadati</taxon>
        <taxon>Pseudomonadota</taxon>
        <taxon>Betaproteobacteria</taxon>
        <taxon>Burkholderiales</taxon>
        <taxon>Burkholderiaceae</taxon>
        <taxon>Burkholderia</taxon>
        <taxon>pseudomallei group</taxon>
    </lineage>
</organism>
<dbReference type="OrthoDB" id="9761809at2"/>
<gene>
    <name evidence="8" type="ORF">WS67_06130</name>
</gene>
<evidence type="ECO:0000259" key="6">
    <source>
        <dbReference type="Pfam" id="PF00557"/>
    </source>
</evidence>
<dbReference type="Pfam" id="PF00557">
    <property type="entry name" value="Peptidase_M24"/>
    <property type="match status" value="1"/>
</dbReference>
<dbReference type="GO" id="GO:0006508">
    <property type="term" value="P:proteolysis"/>
    <property type="evidence" value="ECO:0007669"/>
    <property type="project" value="UniProtKB-KW"/>
</dbReference>
<dbReference type="InterPro" id="IPR050422">
    <property type="entry name" value="X-Pro_aminopeptidase_P"/>
</dbReference>
<dbReference type="InterPro" id="IPR036005">
    <property type="entry name" value="Creatinase/aminopeptidase-like"/>
</dbReference>
<dbReference type="InterPro" id="IPR000587">
    <property type="entry name" value="Creatinase_N"/>
</dbReference>
<evidence type="ECO:0000313" key="9">
    <source>
        <dbReference type="Proteomes" id="UP000062788"/>
    </source>
</evidence>
<dbReference type="Gene3D" id="3.90.230.10">
    <property type="entry name" value="Creatinase/methionine aminopeptidase superfamily"/>
    <property type="match status" value="1"/>
</dbReference>
<evidence type="ECO:0000256" key="5">
    <source>
        <dbReference type="RuleBase" id="RU000590"/>
    </source>
</evidence>
<dbReference type="Pfam" id="PF01321">
    <property type="entry name" value="Creatinase_N"/>
    <property type="match status" value="1"/>
</dbReference>
<reference evidence="8 9" key="1">
    <citation type="submission" date="2015-11" db="EMBL/GenBank/DDBJ databases">
        <title>Expanding the genomic diversity of Burkholderia species for the development of highly accurate diagnostics.</title>
        <authorList>
            <person name="Sahl J."/>
            <person name="Keim P."/>
            <person name="Wagner D."/>
        </authorList>
    </citation>
    <scope>NUCLEOTIDE SEQUENCE [LARGE SCALE GENOMIC DNA]</scope>
    <source>
        <strain evidence="8 9">TSV85</strain>
    </source>
</reference>
<sequence>MIDQLKYNFSDLPLYNAPVAQVHADLSRLMDTLQLDVLVITSQDEYLTEYLPSLNNQRYALSGFDGSAGSGLFLSEAAARRLGVPQFVLFVDGRYHLQAEKQCDPAFVQVEKVSLNGSIWQAITDWFVLHKAELERAGYDSLRMSVAQRQCLLLDTQALGVQWTSLANREIDQAISLPGWRVERPIFEVPQSTTGMSIAENIAMLNKRIREHVGEPSAKTAFLSCMADDASYLLNSRGYHLPYTSSHLGFVFVVDAAAVLFLPEGVDRCPVEIGSYPMLTVIRRDIAELERFLAQFDVEFLCYGFDAANCALPDVMRRIWPGARHVDYNPIEAARASKTPEVLAQFRDAFARSSAAIAEVMRWAKTGEPGRTHSEYDLARMINDAYGARGAVSLSFTSIAANGANSASAHYAAASADVELTEGELVLLDSGAYYDGGFATDCTRVVLRRSRPDTQAQPWQREIYTVALKACIKGLVTHFPKDASGADVDAAVREVCRKHGYDYAHGTGHGVGIHVHESGVRFSPASSYGLVPNAVISIEPGIYLPGKGGVRIENIVVIHPSETEPDKVTFENLVTVGYDWDLIDLTLLTDGERAYLREYERACVERGTHVTACPLL</sequence>
<dbReference type="GO" id="GO:0005737">
    <property type="term" value="C:cytoplasm"/>
    <property type="evidence" value="ECO:0007669"/>
    <property type="project" value="UniProtKB-ARBA"/>
</dbReference>
<keyword evidence="2 5" id="KW-0479">Metal-binding</keyword>
<keyword evidence="9" id="KW-1185">Reference proteome</keyword>
<keyword evidence="4" id="KW-0482">Metalloprotease</keyword>
<name>A0A103E6R6_9BURK</name>
<evidence type="ECO:0000313" key="8">
    <source>
        <dbReference type="EMBL" id="KVE29417.1"/>
    </source>
</evidence>
<evidence type="ECO:0000259" key="7">
    <source>
        <dbReference type="Pfam" id="PF01321"/>
    </source>
</evidence>
<dbReference type="Gene3D" id="3.40.350.10">
    <property type="entry name" value="Creatinase/prolidase N-terminal domain"/>
    <property type="match status" value="2"/>
</dbReference>
<dbReference type="SUPFAM" id="SSF55920">
    <property type="entry name" value="Creatinase/aminopeptidase"/>
    <property type="match status" value="1"/>
</dbReference>
<evidence type="ECO:0000256" key="4">
    <source>
        <dbReference type="ARBA" id="ARBA00023049"/>
    </source>
</evidence>
<dbReference type="PANTHER" id="PTHR43763">
    <property type="entry name" value="XAA-PRO AMINOPEPTIDASE 1"/>
    <property type="match status" value="1"/>
</dbReference>
<evidence type="ECO:0000256" key="2">
    <source>
        <dbReference type="ARBA" id="ARBA00022723"/>
    </source>
</evidence>
<dbReference type="Proteomes" id="UP000062788">
    <property type="component" value="Unassembled WGS sequence"/>
</dbReference>
<dbReference type="Pfam" id="PF16189">
    <property type="entry name" value="Creatinase_N_2"/>
    <property type="match status" value="1"/>
</dbReference>
<feature type="domain" description="Creatinase N-terminal" evidence="7">
    <location>
        <begin position="26"/>
        <end position="149"/>
    </location>
</feature>
<comment type="caution">
    <text evidence="8">The sequence shown here is derived from an EMBL/GenBank/DDBJ whole genome shotgun (WGS) entry which is preliminary data.</text>
</comment>
<keyword evidence="3" id="KW-0378">Hydrolase</keyword>
<dbReference type="GO" id="GO:0046872">
    <property type="term" value="F:metal ion binding"/>
    <property type="evidence" value="ECO:0007669"/>
    <property type="project" value="UniProtKB-KW"/>
</dbReference>
<evidence type="ECO:0000256" key="3">
    <source>
        <dbReference type="ARBA" id="ARBA00022801"/>
    </source>
</evidence>
<dbReference type="PANTHER" id="PTHR43763:SF6">
    <property type="entry name" value="XAA-PRO AMINOPEPTIDASE 1"/>
    <property type="match status" value="1"/>
</dbReference>
<protein>
    <submittedName>
        <fullName evidence="8">X-Pro aminopeptidase</fullName>
    </submittedName>
</protein>
<comment type="similarity">
    <text evidence="5">Belongs to the peptidase M24B family.</text>
</comment>
<dbReference type="InterPro" id="IPR029149">
    <property type="entry name" value="Creatin/AminoP/Spt16_N"/>
</dbReference>
<dbReference type="AlphaFoldDB" id="A0A103E6R6"/>
<proteinExistence type="inferred from homology"/>
<evidence type="ECO:0000256" key="1">
    <source>
        <dbReference type="ARBA" id="ARBA00022670"/>
    </source>
</evidence>
<dbReference type="RefSeq" id="WP_059514207.1">
    <property type="nucleotide sequence ID" value="NZ_LOWA01000014.1"/>
</dbReference>
<dbReference type="PROSITE" id="PS00491">
    <property type="entry name" value="PROLINE_PEPTIDASE"/>
    <property type="match status" value="1"/>
</dbReference>